<sequence>MQATLFKTVDYTLSKLMHDIEMGEIGLPDIQRPFVWSNSKVRDLFDSMYKGFPVGYLLFWETYWNNVRQNNVRQIGVDKKQKYPHLLIVDGQQRLTSLFAVLKNQKVVNRNYKPYQISIAFRPRDEKFEVTSAAIRKDPAFIPNISEVWSPIVRTRFIGNFISNLKKTTTLTKEEEDQVSIAIDKLYNILNYPFTALELSETVDEEDVAKIFVRINSQGVVLNQADFILTLMSVFWDEGRKNLERFCYDARQPSIRIPSPFNYFIDPDPGQLLRVSIGLGFRRARLQYVYSILRGKDLATETFSDQKREEQFGILKLAQEYTLNLQNWHDFLKCLLHAGFKGQKMISSKTTLLYAYILYLIAKRDVRIEEHELRSFIAKWFFVTSLTRRYTASDTAMEADLTILRNIRDRDDFFEAYNRVIEDTMTQDFWNISLVNSLATSSARSPALFAYYAALSLLDAKVLFSELKISDLLDPAYQAKKSSLERHHLFPKNYLKTIGITQIMDVNQIANQTFLEWFDNIDISDSPPMEYLPKYLSRISEKDYKQMCYWHALPENWERLEYTEFLKERRKLMAKIIRDGFSKIGKL</sequence>
<dbReference type="InterPro" id="IPR004919">
    <property type="entry name" value="GmrSD_N"/>
</dbReference>
<dbReference type="EMBL" id="MT143837">
    <property type="protein sequence ID" value="QJB03281.1"/>
    <property type="molecule type" value="Genomic_DNA"/>
</dbReference>
<gene>
    <name evidence="2" type="ORF">MM171A00865_0023</name>
    <name evidence="3" type="ORF">MM171B00812_0004</name>
</gene>
<reference evidence="2" key="1">
    <citation type="submission" date="2020-03" db="EMBL/GenBank/DDBJ databases">
        <title>The deep terrestrial virosphere.</title>
        <authorList>
            <person name="Holmfeldt K."/>
            <person name="Nilsson E."/>
            <person name="Simone D."/>
            <person name="Lopez-Fernandez M."/>
            <person name="Wu X."/>
            <person name="de Brujin I."/>
            <person name="Lundin D."/>
            <person name="Andersson A."/>
            <person name="Bertilsson S."/>
            <person name="Dopson M."/>
        </authorList>
    </citation>
    <scope>NUCLEOTIDE SEQUENCE</scope>
    <source>
        <strain evidence="2">MM171A00865</strain>
        <strain evidence="3">MM171B00812</strain>
    </source>
</reference>
<dbReference type="AlphaFoldDB" id="A0A6M3LYD4"/>
<feature type="domain" description="GmrSD restriction endonucleases N-terminal" evidence="1">
    <location>
        <begin position="14"/>
        <end position="229"/>
    </location>
</feature>
<evidence type="ECO:0000313" key="2">
    <source>
        <dbReference type="EMBL" id="QJA99833.1"/>
    </source>
</evidence>
<accession>A0A6M3LYD4</accession>
<dbReference type="Pfam" id="PF03235">
    <property type="entry name" value="GmrSD_N"/>
    <property type="match status" value="1"/>
</dbReference>
<dbReference type="EMBL" id="MT143669">
    <property type="protein sequence ID" value="QJA99833.1"/>
    <property type="molecule type" value="Genomic_DNA"/>
</dbReference>
<evidence type="ECO:0000313" key="3">
    <source>
        <dbReference type="EMBL" id="QJB03281.1"/>
    </source>
</evidence>
<dbReference type="PANTHER" id="PTHR37292">
    <property type="entry name" value="VNG6097C"/>
    <property type="match status" value="1"/>
</dbReference>
<evidence type="ECO:0000259" key="1">
    <source>
        <dbReference type="Pfam" id="PF03235"/>
    </source>
</evidence>
<proteinExistence type="predicted"/>
<protein>
    <recommendedName>
        <fullName evidence="1">GmrSD restriction endonucleases N-terminal domain-containing protein</fullName>
    </recommendedName>
</protein>
<name>A0A6M3LYD4_9ZZZZ</name>
<dbReference type="PANTHER" id="PTHR37292:SF2">
    <property type="entry name" value="DUF262 DOMAIN-CONTAINING PROTEIN"/>
    <property type="match status" value="1"/>
</dbReference>
<organism evidence="2">
    <name type="scientific">viral metagenome</name>
    <dbReference type="NCBI Taxonomy" id="1070528"/>
    <lineage>
        <taxon>unclassified sequences</taxon>
        <taxon>metagenomes</taxon>
        <taxon>organismal metagenomes</taxon>
    </lineage>
</organism>